<comment type="function">
    <text evidence="9">Catalyzes the radical-mediated insertion of two sulfur atoms into the C-6 and C-8 positions of the octanoyl moiety bound to the lipoyl domains of lipoate-dependent enzymes, thereby converting the octanoylated domains into lipoylated derivatives.</text>
</comment>
<dbReference type="SFLD" id="SFLDG01058">
    <property type="entry name" value="lipoyl_synthase_like"/>
    <property type="match status" value="1"/>
</dbReference>
<comment type="subcellular location">
    <subcellularLocation>
        <location evidence="9">Cytoplasm</location>
    </subcellularLocation>
</comment>
<dbReference type="Gene3D" id="3.20.20.70">
    <property type="entry name" value="Aldolase class I"/>
    <property type="match status" value="1"/>
</dbReference>
<keyword evidence="12" id="KW-1185">Reference proteome</keyword>
<dbReference type="HAMAP" id="MF_00206">
    <property type="entry name" value="Lipoyl_synth"/>
    <property type="match status" value="1"/>
</dbReference>
<dbReference type="PIRSF" id="PIRSF005963">
    <property type="entry name" value="Lipoyl_synth"/>
    <property type="match status" value="1"/>
</dbReference>
<dbReference type="NCBIfam" id="NF009544">
    <property type="entry name" value="PRK12928.1"/>
    <property type="match status" value="1"/>
</dbReference>
<evidence type="ECO:0000256" key="6">
    <source>
        <dbReference type="ARBA" id="ARBA00023004"/>
    </source>
</evidence>
<feature type="binding site" evidence="9">
    <location>
        <position position="56"/>
    </location>
    <ligand>
        <name>[4Fe-4S] cluster</name>
        <dbReference type="ChEBI" id="CHEBI:49883"/>
        <label>1</label>
    </ligand>
</feature>
<keyword evidence="5 9" id="KW-0479">Metal-binding</keyword>
<name>A0A146GEX4_TERSA</name>
<proteinExistence type="inferred from homology"/>
<evidence type="ECO:0000256" key="4">
    <source>
        <dbReference type="ARBA" id="ARBA00022691"/>
    </source>
</evidence>
<dbReference type="AlphaFoldDB" id="A0A146GEX4"/>
<evidence type="ECO:0000313" key="11">
    <source>
        <dbReference type="EMBL" id="GAT35026.1"/>
    </source>
</evidence>
<feature type="domain" description="Radical SAM core" evidence="10">
    <location>
        <begin position="57"/>
        <end position="273"/>
    </location>
</feature>
<keyword evidence="6 9" id="KW-0408">Iron</keyword>
<dbReference type="InterPro" id="IPR013785">
    <property type="entry name" value="Aldolase_TIM"/>
</dbReference>
<keyword evidence="1 9" id="KW-0004">4Fe-4S</keyword>
<dbReference type="NCBIfam" id="NF004019">
    <property type="entry name" value="PRK05481.1"/>
    <property type="match status" value="1"/>
</dbReference>
<dbReference type="OrthoDB" id="9787898at2"/>
<comment type="cofactor">
    <cofactor evidence="9">
        <name>[4Fe-4S] cluster</name>
        <dbReference type="ChEBI" id="CHEBI:49883"/>
    </cofactor>
    <text evidence="9">Binds 2 [4Fe-4S] clusters per subunit. One cluster is coordinated with 3 cysteines and an exchangeable S-adenosyl-L-methionine.</text>
</comment>
<evidence type="ECO:0000256" key="7">
    <source>
        <dbReference type="ARBA" id="ARBA00023014"/>
    </source>
</evidence>
<organism evidence="11 12">
    <name type="scientific">Terrimicrobium sacchariphilum</name>
    <dbReference type="NCBI Taxonomy" id="690879"/>
    <lineage>
        <taxon>Bacteria</taxon>
        <taxon>Pseudomonadati</taxon>
        <taxon>Verrucomicrobiota</taxon>
        <taxon>Terrimicrobiia</taxon>
        <taxon>Terrimicrobiales</taxon>
        <taxon>Terrimicrobiaceae</taxon>
        <taxon>Terrimicrobium</taxon>
    </lineage>
</organism>
<evidence type="ECO:0000256" key="1">
    <source>
        <dbReference type="ARBA" id="ARBA00022485"/>
    </source>
</evidence>
<dbReference type="PANTHER" id="PTHR10949">
    <property type="entry name" value="LIPOYL SYNTHASE"/>
    <property type="match status" value="1"/>
</dbReference>
<dbReference type="FunFam" id="3.20.20.70:FF:000040">
    <property type="entry name" value="Lipoyl synthase"/>
    <property type="match status" value="1"/>
</dbReference>
<dbReference type="NCBIfam" id="TIGR00510">
    <property type="entry name" value="lipA"/>
    <property type="match status" value="1"/>
</dbReference>
<comment type="caution">
    <text evidence="11">The sequence shown here is derived from an EMBL/GenBank/DDBJ whole genome shotgun (WGS) entry which is preliminary data.</text>
</comment>
<gene>
    <name evidence="9" type="primary">lipA</name>
    <name evidence="11" type="ORF">TSACC_386</name>
</gene>
<dbReference type="EMBL" id="BDCO01000003">
    <property type="protein sequence ID" value="GAT35026.1"/>
    <property type="molecule type" value="Genomic_DNA"/>
</dbReference>
<dbReference type="Proteomes" id="UP000076023">
    <property type="component" value="Unassembled WGS sequence"/>
</dbReference>
<dbReference type="SFLD" id="SFLDS00029">
    <property type="entry name" value="Radical_SAM"/>
    <property type="match status" value="1"/>
</dbReference>
<dbReference type="SFLD" id="SFLDF00271">
    <property type="entry name" value="lipoyl_synthase"/>
    <property type="match status" value="1"/>
</dbReference>
<dbReference type="PROSITE" id="PS51918">
    <property type="entry name" value="RADICAL_SAM"/>
    <property type="match status" value="1"/>
</dbReference>
<keyword evidence="7 9" id="KW-0411">Iron-sulfur</keyword>
<dbReference type="GO" id="GO:0005737">
    <property type="term" value="C:cytoplasm"/>
    <property type="evidence" value="ECO:0007669"/>
    <property type="project" value="UniProtKB-SubCell"/>
</dbReference>
<evidence type="ECO:0000256" key="8">
    <source>
        <dbReference type="ARBA" id="ARBA00047326"/>
    </source>
</evidence>
<dbReference type="PANTHER" id="PTHR10949:SF0">
    <property type="entry name" value="LIPOYL SYNTHASE, MITOCHONDRIAL"/>
    <property type="match status" value="1"/>
</dbReference>
<dbReference type="GO" id="GO:0046872">
    <property type="term" value="F:metal ion binding"/>
    <property type="evidence" value="ECO:0007669"/>
    <property type="project" value="UniProtKB-KW"/>
</dbReference>
<evidence type="ECO:0000256" key="2">
    <source>
        <dbReference type="ARBA" id="ARBA00022490"/>
    </source>
</evidence>
<keyword evidence="2 9" id="KW-0963">Cytoplasm</keyword>
<dbReference type="CDD" id="cd01335">
    <property type="entry name" value="Radical_SAM"/>
    <property type="match status" value="1"/>
</dbReference>
<evidence type="ECO:0000256" key="5">
    <source>
        <dbReference type="ARBA" id="ARBA00022723"/>
    </source>
</evidence>
<protein>
    <recommendedName>
        <fullName evidence="9">Lipoyl synthase</fullName>
        <ecNumber evidence="9">2.8.1.8</ecNumber>
    </recommendedName>
    <alternativeName>
        <fullName evidence="9">Lip-syn</fullName>
        <shortName evidence="9">LS</shortName>
    </alternativeName>
    <alternativeName>
        <fullName evidence="9">Lipoate synthase</fullName>
    </alternativeName>
    <alternativeName>
        <fullName evidence="9">Lipoic acid synthase</fullName>
    </alternativeName>
    <alternativeName>
        <fullName evidence="9">Sulfur insertion protein LipA</fullName>
    </alternativeName>
</protein>
<reference evidence="12" key="1">
    <citation type="journal article" date="2017" name="Genome Announc.">
        <title>Draft Genome Sequence of Terrimicrobium sacchariphilum NM-5T, a Facultative Anaerobic Soil Bacterium of the Class Spartobacteria.</title>
        <authorList>
            <person name="Qiu Y.L."/>
            <person name="Tourlousse D.M."/>
            <person name="Matsuura N."/>
            <person name="Ohashi A."/>
            <person name="Sekiguchi Y."/>
        </authorList>
    </citation>
    <scope>NUCLEOTIDE SEQUENCE [LARGE SCALE GENOMIC DNA]</scope>
    <source>
        <strain evidence="12">NM-5</strain>
    </source>
</reference>
<feature type="binding site" evidence="9">
    <location>
        <position position="45"/>
    </location>
    <ligand>
        <name>[4Fe-4S] cluster</name>
        <dbReference type="ChEBI" id="CHEBI:49883"/>
        <label>1</label>
    </ligand>
</feature>
<dbReference type="InterPro" id="IPR003698">
    <property type="entry name" value="Lipoyl_synth"/>
</dbReference>
<sequence length="298" mass="33350">MPAPKINPELHQAKKPDWIKVRLPSNPVFFSTKTLVSDLKLHTVCESAQCPNRWECWSHGTATFMIAGERCTRACGFCAVATAKPLPLEEDEPQRVAEAIRRLKLKHVVITAVARDDVADGGALHFARTIEAIRGVDPDIIVEVLTPDFNGKDDPIRTVVEAKPNIFNHNLETVERLTPMVRSRAKYRLSLDVLRRVREMDPEAITKSGLMLGLGETESEIFQAMDDLREANVTVLTLGQYLRPTPQHLPVVEYVSPETFQLYGDIARNKGFEFVASGPLVRSSYHAADFNPVQAKKK</sequence>
<comment type="catalytic activity">
    <reaction evidence="8 9">
        <text>[[Fe-S] cluster scaffold protein carrying a second [4Fe-4S](2+) cluster] + N(6)-octanoyl-L-lysyl-[protein] + 2 oxidized [2Fe-2S]-[ferredoxin] + 2 S-adenosyl-L-methionine + 4 H(+) = [[Fe-S] cluster scaffold protein] + N(6)-[(R)-dihydrolipoyl]-L-lysyl-[protein] + 4 Fe(3+) + 2 hydrogen sulfide + 2 5'-deoxyadenosine + 2 L-methionine + 2 reduced [2Fe-2S]-[ferredoxin]</text>
        <dbReference type="Rhea" id="RHEA:16585"/>
        <dbReference type="Rhea" id="RHEA-COMP:9928"/>
        <dbReference type="Rhea" id="RHEA-COMP:10000"/>
        <dbReference type="Rhea" id="RHEA-COMP:10001"/>
        <dbReference type="Rhea" id="RHEA-COMP:10475"/>
        <dbReference type="Rhea" id="RHEA-COMP:14568"/>
        <dbReference type="Rhea" id="RHEA-COMP:14569"/>
        <dbReference type="ChEBI" id="CHEBI:15378"/>
        <dbReference type="ChEBI" id="CHEBI:17319"/>
        <dbReference type="ChEBI" id="CHEBI:29034"/>
        <dbReference type="ChEBI" id="CHEBI:29919"/>
        <dbReference type="ChEBI" id="CHEBI:33722"/>
        <dbReference type="ChEBI" id="CHEBI:33737"/>
        <dbReference type="ChEBI" id="CHEBI:33738"/>
        <dbReference type="ChEBI" id="CHEBI:57844"/>
        <dbReference type="ChEBI" id="CHEBI:59789"/>
        <dbReference type="ChEBI" id="CHEBI:78809"/>
        <dbReference type="ChEBI" id="CHEBI:83100"/>
        <dbReference type="EC" id="2.8.1.8"/>
    </reaction>
</comment>
<dbReference type="InParanoid" id="A0A146GEX4"/>
<evidence type="ECO:0000313" key="12">
    <source>
        <dbReference type="Proteomes" id="UP000076023"/>
    </source>
</evidence>
<dbReference type="FunCoup" id="A0A146GEX4">
    <property type="interactions" value="553"/>
</dbReference>
<keyword evidence="3 9" id="KW-0808">Transferase</keyword>
<comment type="similarity">
    <text evidence="9">Belongs to the radical SAM superfamily. Lipoyl synthase family.</text>
</comment>
<feature type="binding site" evidence="9">
    <location>
        <position position="78"/>
    </location>
    <ligand>
        <name>[4Fe-4S] cluster</name>
        <dbReference type="ChEBI" id="CHEBI:49883"/>
        <label>2</label>
        <note>4Fe-4S-S-AdoMet</note>
    </ligand>
</feature>
<accession>A0A146GEX4</accession>
<evidence type="ECO:0000256" key="9">
    <source>
        <dbReference type="HAMAP-Rule" id="MF_00206"/>
    </source>
</evidence>
<dbReference type="RefSeq" id="WP_075080885.1">
    <property type="nucleotide sequence ID" value="NZ_BDCO01000003.1"/>
</dbReference>
<feature type="binding site" evidence="9">
    <location>
        <position position="71"/>
    </location>
    <ligand>
        <name>[4Fe-4S] cluster</name>
        <dbReference type="ChEBI" id="CHEBI:49883"/>
        <label>2</label>
        <note>4Fe-4S-S-AdoMet</note>
    </ligand>
</feature>
<keyword evidence="4 9" id="KW-0949">S-adenosyl-L-methionine</keyword>
<dbReference type="InterPro" id="IPR006638">
    <property type="entry name" value="Elp3/MiaA/NifB-like_rSAM"/>
</dbReference>
<dbReference type="EC" id="2.8.1.8" evidence="9"/>
<evidence type="ECO:0000256" key="3">
    <source>
        <dbReference type="ARBA" id="ARBA00022679"/>
    </source>
</evidence>
<feature type="binding site" evidence="9">
    <location>
        <position position="50"/>
    </location>
    <ligand>
        <name>[4Fe-4S] cluster</name>
        <dbReference type="ChEBI" id="CHEBI:49883"/>
        <label>1</label>
    </ligand>
</feature>
<dbReference type="STRING" id="690879.TSACC_386"/>
<feature type="binding site" evidence="9">
    <location>
        <position position="284"/>
    </location>
    <ligand>
        <name>[4Fe-4S] cluster</name>
        <dbReference type="ChEBI" id="CHEBI:49883"/>
        <label>1</label>
    </ligand>
</feature>
<evidence type="ECO:0000259" key="10">
    <source>
        <dbReference type="PROSITE" id="PS51918"/>
    </source>
</evidence>
<dbReference type="GO" id="GO:0009249">
    <property type="term" value="P:protein lipoylation"/>
    <property type="evidence" value="ECO:0007669"/>
    <property type="project" value="UniProtKB-UniRule"/>
</dbReference>
<dbReference type="SMART" id="SM00729">
    <property type="entry name" value="Elp3"/>
    <property type="match status" value="1"/>
</dbReference>
<dbReference type="GO" id="GO:0051539">
    <property type="term" value="F:4 iron, 4 sulfur cluster binding"/>
    <property type="evidence" value="ECO:0007669"/>
    <property type="project" value="UniProtKB-UniRule"/>
</dbReference>
<dbReference type="GO" id="GO:0016992">
    <property type="term" value="F:lipoate synthase activity"/>
    <property type="evidence" value="ECO:0007669"/>
    <property type="project" value="UniProtKB-UniRule"/>
</dbReference>
<feature type="binding site" evidence="9">
    <location>
        <position position="75"/>
    </location>
    <ligand>
        <name>[4Fe-4S] cluster</name>
        <dbReference type="ChEBI" id="CHEBI:49883"/>
        <label>2</label>
        <note>4Fe-4S-S-AdoMet</note>
    </ligand>
</feature>
<dbReference type="InterPro" id="IPR058240">
    <property type="entry name" value="rSAM_sf"/>
</dbReference>
<comment type="pathway">
    <text evidence="9">Protein modification; protein lipoylation via endogenous pathway; protein N(6)-(lipoyl)lysine from octanoyl-[acyl-carrier-protein]: step 2/2.</text>
</comment>
<dbReference type="Pfam" id="PF04055">
    <property type="entry name" value="Radical_SAM"/>
    <property type="match status" value="1"/>
</dbReference>
<dbReference type="InterPro" id="IPR007197">
    <property type="entry name" value="rSAM"/>
</dbReference>
<dbReference type="UniPathway" id="UPA00538">
    <property type="reaction ID" value="UER00593"/>
</dbReference>
<dbReference type="SUPFAM" id="SSF102114">
    <property type="entry name" value="Radical SAM enzymes"/>
    <property type="match status" value="1"/>
</dbReference>